<feature type="coiled-coil region" evidence="1">
    <location>
        <begin position="17"/>
        <end position="44"/>
    </location>
</feature>
<evidence type="ECO:0000259" key="3">
    <source>
        <dbReference type="Pfam" id="PF07727"/>
    </source>
</evidence>
<keyword evidence="1" id="KW-0175">Coiled coil</keyword>
<protein>
    <submittedName>
        <fullName evidence="5">Retrovirus-related Pol polyprotein from transposon TNT 1-94</fullName>
    </submittedName>
</protein>
<dbReference type="AlphaFoldDB" id="A0A6L2M5I2"/>
<feature type="domain" description="Retroviral polymerase SH3-like" evidence="4">
    <location>
        <begin position="254"/>
        <end position="309"/>
    </location>
</feature>
<dbReference type="Pfam" id="PF07727">
    <property type="entry name" value="RVT_2"/>
    <property type="match status" value="1"/>
</dbReference>
<gene>
    <name evidence="5" type="ORF">Tci_041216</name>
</gene>
<reference evidence="5" key="1">
    <citation type="journal article" date="2019" name="Sci. Rep.">
        <title>Draft genome of Tanacetum cinerariifolium, the natural source of mosquito coil.</title>
        <authorList>
            <person name="Yamashiro T."/>
            <person name="Shiraishi A."/>
            <person name="Satake H."/>
            <person name="Nakayama K."/>
        </authorList>
    </citation>
    <scope>NUCLEOTIDE SEQUENCE</scope>
</reference>
<evidence type="ECO:0000313" key="5">
    <source>
        <dbReference type="EMBL" id="GEU69238.1"/>
    </source>
</evidence>
<dbReference type="InterPro" id="IPR057670">
    <property type="entry name" value="SH3_retrovirus"/>
</dbReference>
<name>A0A6L2M5I2_TANCI</name>
<feature type="coiled-coil region" evidence="1">
    <location>
        <begin position="982"/>
        <end position="1011"/>
    </location>
</feature>
<dbReference type="InterPro" id="IPR013103">
    <property type="entry name" value="RVT_2"/>
</dbReference>
<feature type="compositionally biased region" description="Polar residues" evidence="2">
    <location>
        <begin position="707"/>
        <end position="722"/>
    </location>
</feature>
<dbReference type="Pfam" id="PF25597">
    <property type="entry name" value="SH3_retrovirus"/>
    <property type="match status" value="1"/>
</dbReference>
<proteinExistence type="predicted"/>
<comment type="caution">
    <text evidence="5">The sequence shown here is derived from an EMBL/GenBank/DDBJ whole genome shotgun (WGS) entry which is preliminary data.</text>
</comment>
<evidence type="ECO:0000259" key="4">
    <source>
        <dbReference type="Pfam" id="PF25597"/>
    </source>
</evidence>
<sequence length="1116" mass="126840">MMLVEVKTVSTKSVLLSKELRRKLEVAQKEKDGIQLTVEKLKNASKSLNKIINCQIVDNCKKGLGYKSYNAVLPSYTGNFMPPKHDLSYTGLDEVTDKPIAENTKSSEEETKAVRKNSDAPINEDWCQMMRMRMVNTVRRKNINTARPKAIVNAVKRNHGKPQMDLQDKGVIDSGCSRHTTRNMSYLIDYEEINGGYVAFGGNPKRGKIIGKEAVNTACYVQNRVLVVKPHNKTSYELFHGRTPTLSFMLPFGCPVTILNTKDHLGKFDCKVDEGFFIEYSLNSKAIRVFNSRTKIVEENLHIRFSENTPNVIGSGPDWLFVIDALTRTINYEPIVAGTQSNNFADLKSSQDDGFKPLSDDGNKFDEDPTKEIECNDQEKEMNVNNTNNVNTVSLTVNAAGTNEDNELLFDPNMPALEDEELLQFKLQDVWTLVDLPNRKKAIGTKRVFRNKKDERGIVIRNKARLVAQGHIQEEGIDYDKAFAAIARIKAIRLFLAYASYEFYGRTCIFLGLQVKQKNDGIFISQDKYVAEILKKFGFTKVKNASTPMKAQKPLLKDEYGEEVDVHVYRYKVNPKVLHLHIVKRIFRYLKGHPKLGLWYPKDSPFDLVAYTYSDYAGASLDRKSKTRDDKEIIITESSIRRDLQLADEEGVDCFPNSTIFKNLELIEHVANEAVYKELDERLARVITTASSLEAEQDSDNIDKTQSEATPNEASSPGTSSGDGPRCQEAMGDTIAQTRVLDLEKTKTTQVLEIDSLKRRVKKLKKKQRSRTHKLKKLYKVGLTARVDSSKDEQNLGEDASKQGRIEAIDANEDITLVNDQDDAEMFDVNDLQGEEVFVDKEVADKEVNDEENNEVQEVVKDINIAKLIVDAAHVNADGEVNVLTDEEKATLFMQLLEKRIKFFATKRAKEKRNKPPTQAQQRKIMCTYLKNIEGKKLKDLKNKFFDSIQKMFDRAFRRVNTFVDHKIELVEGSSKRAGKELTQESAKNQKMEDDKEIAELKQLIEIIRDEEKVAIDAIPLAVIQMLKSFDREDLEDLYKLVKAKFGSTTPVEDLDLLLWGDLKTMFEPHVEDVVWRKQQGYKGRIVGIKSHLNAVGVNTTQLELLLLEEFVNVAA</sequence>
<dbReference type="PANTHER" id="PTHR11439:SF495">
    <property type="entry name" value="REVERSE TRANSCRIPTASE, RNA-DEPENDENT DNA POLYMERASE-RELATED"/>
    <property type="match status" value="1"/>
</dbReference>
<evidence type="ECO:0000256" key="2">
    <source>
        <dbReference type="SAM" id="MobiDB-lite"/>
    </source>
</evidence>
<dbReference type="EMBL" id="BKCJ010005898">
    <property type="protein sequence ID" value="GEU69238.1"/>
    <property type="molecule type" value="Genomic_DNA"/>
</dbReference>
<dbReference type="PANTHER" id="PTHR11439">
    <property type="entry name" value="GAG-POL-RELATED RETROTRANSPOSON"/>
    <property type="match status" value="1"/>
</dbReference>
<accession>A0A6L2M5I2</accession>
<evidence type="ECO:0000256" key="1">
    <source>
        <dbReference type="SAM" id="Coils"/>
    </source>
</evidence>
<feature type="domain" description="Reverse transcriptase Ty1/copia-type" evidence="3">
    <location>
        <begin position="429"/>
        <end position="500"/>
    </location>
</feature>
<organism evidence="5">
    <name type="scientific">Tanacetum cinerariifolium</name>
    <name type="common">Dalmatian daisy</name>
    <name type="synonym">Chrysanthemum cinerariifolium</name>
    <dbReference type="NCBI Taxonomy" id="118510"/>
    <lineage>
        <taxon>Eukaryota</taxon>
        <taxon>Viridiplantae</taxon>
        <taxon>Streptophyta</taxon>
        <taxon>Embryophyta</taxon>
        <taxon>Tracheophyta</taxon>
        <taxon>Spermatophyta</taxon>
        <taxon>Magnoliopsida</taxon>
        <taxon>eudicotyledons</taxon>
        <taxon>Gunneridae</taxon>
        <taxon>Pentapetalae</taxon>
        <taxon>asterids</taxon>
        <taxon>campanulids</taxon>
        <taxon>Asterales</taxon>
        <taxon>Asteraceae</taxon>
        <taxon>Asteroideae</taxon>
        <taxon>Anthemideae</taxon>
        <taxon>Anthemidinae</taxon>
        <taxon>Tanacetum</taxon>
    </lineage>
</organism>
<feature type="region of interest" description="Disordered" evidence="2">
    <location>
        <begin position="694"/>
        <end position="729"/>
    </location>
</feature>